<dbReference type="PANTHER" id="PTHR42673">
    <property type="entry name" value="MALEYLACETOACETATE ISOMERASE"/>
    <property type="match status" value="1"/>
</dbReference>
<dbReference type="PROSITE" id="PS50404">
    <property type="entry name" value="GST_NTER"/>
    <property type="match status" value="1"/>
</dbReference>
<dbReference type="InterPro" id="IPR036249">
    <property type="entry name" value="Thioredoxin-like_sf"/>
</dbReference>
<dbReference type="EMBL" id="QBKP01000002">
    <property type="protein sequence ID" value="PTX52687.1"/>
    <property type="molecule type" value="Genomic_DNA"/>
</dbReference>
<gene>
    <name evidence="2" type="ORF">C8N34_102506</name>
</gene>
<dbReference type="CDD" id="cd03194">
    <property type="entry name" value="GST_C_3"/>
    <property type="match status" value="1"/>
</dbReference>
<dbReference type="GO" id="GO:0016034">
    <property type="term" value="F:maleylacetoacetate isomerase activity"/>
    <property type="evidence" value="ECO:0007669"/>
    <property type="project" value="TreeGrafter"/>
</dbReference>
<dbReference type="Gene3D" id="1.20.1050.10">
    <property type="match status" value="1"/>
</dbReference>
<proteinExistence type="predicted"/>
<accession>A0A2T6B9D5</accession>
<dbReference type="Pfam" id="PF13409">
    <property type="entry name" value="GST_N_2"/>
    <property type="match status" value="1"/>
</dbReference>
<dbReference type="Gene3D" id="3.40.30.10">
    <property type="entry name" value="Glutaredoxin"/>
    <property type="match status" value="1"/>
</dbReference>
<evidence type="ECO:0000259" key="1">
    <source>
        <dbReference type="PROSITE" id="PS50404"/>
    </source>
</evidence>
<evidence type="ECO:0000313" key="2">
    <source>
        <dbReference type="EMBL" id="PTX52687.1"/>
    </source>
</evidence>
<dbReference type="InterPro" id="IPR004045">
    <property type="entry name" value="Glutathione_S-Trfase_N"/>
</dbReference>
<sequence>MTTTRCLRLQCFSPTGRVPCLLDGETVVWDSLAILEYLAEIYPNVWPSDRVARAFARSAAAEMHSGFSALRNFCPMSCGVRIELTTYPTELRVDLDRLDKIWREGIGRFGGPFLAGDGFTGIDAFFAPIAFRLQTYGLSLSSVSDVYVDRLRRLPAMQEWYSASLAETVRESNHEAELLAAGRITADLRACT</sequence>
<name>A0A2T6B9D5_9RHOB</name>
<feature type="domain" description="GST N-terminal" evidence="1">
    <location>
        <begin position="1"/>
        <end position="46"/>
    </location>
</feature>
<dbReference type="SUPFAM" id="SSF52833">
    <property type="entry name" value="Thioredoxin-like"/>
    <property type="match status" value="1"/>
</dbReference>
<dbReference type="GO" id="GO:0006749">
    <property type="term" value="P:glutathione metabolic process"/>
    <property type="evidence" value="ECO:0007669"/>
    <property type="project" value="TreeGrafter"/>
</dbReference>
<protein>
    <submittedName>
        <fullName evidence="2">Glutathione S-transferase</fullName>
    </submittedName>
</protein>
<dbReference type="InterPro" id="IPR036282">
    <property type="entry name" value="Glutathione-S-Trfase_C_sf"/>
</dbReference>
<dbReference type="AlphaFoldDB" id="A0A2T6B9D5"/>
<organism evidence="2 3">
    <name type="scientific">Gemmobacter caeni</name>
    <dbReference type="NCBI Taxonomy" id="589035"/>
    <lineage>
        <taxon>Bacteria</taxon>
        <taxon>Pseudomonadati</taxon>
        <taxon>Pseudomonadota</taxon>
        <taxon>Alphaproteobacteria</taxon>
        <taxon>Rhodobacterales</taxon>
        <taxon>Paracoccaceae</taxon>
        <taxon>Gemmobacter</taxon>
    </lineage>
</organism>
<keyword evidence="3" id="KW-1185">Reference proteome</keyword>
<dbReference type="GO" id="GO:0006559">
    <property type="term" value="P:L-phenylalanine catabolic process"/>
    <property type="evidence" value="ECO:0007669"/>
    <property type="project" value="TreeGrafter"/>
</dbReference>
<dbReference type="SUPFAM" id="SSF47616">
    <property type="entry name" value="GST C-terminal domain-like"/>
    <property type="match status" value="1"/>
</dbReference>
<evidence type="ECO:0000313" key="3">
    <source>
        <dbReference type="Proteomes" id="UP000244224"/>
    </source>
</evidence>
<dbReference type="PANTHER" id="PTHR42673:SF4">
    <property type="entry name" value="MALEYLACETOACETATE ISOMERASE"/>
    <property type="match status" value="1"/>
</dbReference>
<dbReference type="GO" id="GO:0004364">
    <property type="term" value="F:glutathione transferase activity"/>
    <property type="evidence" value="ECO:0007669"/>
    <property type="project" value="TreeGrafter"/>
</dbReference>
<dbReference type="Proteomes" id="UP000244224">
    <property type="component" value="Unassembled WGS sequence"/>
</dbReference>
<dbReference type="Pfam" id="PF13410">
    <property type="entry name" value="GST_C_2"/>
    <property type="match status" value="1"/>
</dbReference>
<comment type="caution">
    <text evidence="2">The sequence shown here is derived from an EMBL/GenBank/DDBJ whole genome shotgun (WGS) entry which is preliminary data.</text>
</comment>
<dbReference type="OrthoDB" id="9799538at2"/>
<keyword evidence="2" id="KW-0808">Transferase</keyword>
<reference evidence="2 3" key="1">
    <citation type="submission" date="2018-04" db="EMBL/GenBank/DDBJ databases">
        <title>Genomic Encyclopedia of Archaeal and Bacterial Type Strains, Phase II (KMG-II): from individual species to whole genera.</title>
        <authorList>
            <person name="Goeker M."/>
        </authorList>
    </citation>
    <scope>NUCLEOTIDE SEQUENCE [LARGE SCALE GENOMIC DNA]</scope>
    <source>
        <strain evidence="2 3">DSM 21823</strain>
    </source>
</reference>